<protein>
    <submittedName>
        <fullName evidence="2">Uncharacterized protein</fullName>
    </submittedName>
</protein>
<feature type="compositionally biased region" description="Low complexity" evidence="1">
    <location>
        <begin position="23"/>
        <end position="40"/>
    </location>
</feature>
<reference evidence="2 3" key="1">
    <citation type="submission" date="2024-02" db="EMBL/GenBank/DDBJ databases">
        <authorList>
            <person name="Vignale AGUSTIN F."/>
            <person name="Sosa J E."/>
            <person name="Modenutti C."/>
        </authorList>
    </citation>
    <scope>NUCLEOTIDE SEQUENCE [LARGE SCALE GENOMIC DNA]</scope>
</reference>
<evidence type="ECO:0000256" key="1">
    <source>
        <dbReference type="SAM" id="MobiDB-lite"/>
    </source>
</evidence>
<evidence type="ECO:0000313" key="2">
    <source>
        <dbReference type="EMBL" id="CAK9178780.1"/>
    </source>
</evidence>
<accession>A0ABC8UAK0</accession>
<dbReference type="Proteomes" id="UP001642360">
    <property type="component" value="Unassembled WGS sequence"/>
</dbReference>
<dbReference type="EMBL" id="CAUOFW020007314">
    <property type="protein sequence ID" value="CAK9178780.1"/>
    <property type="molecule type" value="Genomic_DNA"/>
</dbReference>
<evidence type="ECO:0000313" key="3">
    <source>
        <dbReference type="Proteomes" id="UP001642360"/>
    </source>
</evidence>
<comment type="caution">
    <text evidence="2">The sequence shown here is derived from an EMBL/GenBank/DDBJ whole genome shotgun (WGS) entry which is preliminary data.</text>
</comment>
<proteinExistence type="predicted"/>
<feature type="region of interest" description="Disordered" evidence="1">
    <location>
        <begin position="1"/>
        <end position="40"/>
    </location>
</feature>
<organism evidence="2 3">
    <name type="scientific">Ilex paraguariensis</name>
    <name type="common">yerba mate</name>
    <dbReference type="NCBI Taxonomy" id="185542"/>
    <lineage>
        <taxon>Eukaryota</taxon>
        <taxon>Viridiplantae</taxon>
        <taxon>Streptophyta</taxon>
        <taxon>Embryophyta</taxon>
        <taxon>Tracheophyta</taxon>
        <taxon>Spermatophyta</taxon>
        <taxon>Magnoliopsida</taxon>
        <taxon>eudicotyledons</taxon>
        <taxon>Gunneridae</taxon>
        <taxon>Pentapetalae</taxon>
        <taxon>asterids</taxon>
        <taxon>campanulids</taxon>
        <taxon>Aquifoliales</taxon>
        <taxon>Aquifoliaceae</taxon>
        <taxon>Ilex</taxon>
    </lineage>
</organism>
<gene>
    <name evidence="2" type="ORF">ILEXP_LOCUS48707</name>
</gene>
<name>A0ABC8UAK0_9AQUA</name>
<dbReference type="AlphaFoldDB" id="A0ABC8UAK0"/>
<sequence length="129" mass="13938">MEGGVTVPIAHCNIPSREEKPPSNWSSSFNNDADDSSASAFLTRSPSSFAVDQNKPPEADLFTRSAVSIPITIATINTNIAIVLPILTIVALWTTHSKAATVLQCRTGRYCLDLEPGINPRDLGRARIF</sequence>
<keyword evidence="3" id="KW-1185">Reference proteome</keyword>